<keyword evidence="1" id="KW-1133">Transmembrane helix</keyword>
<dbReference type="Proteomes" id="UP000320717">
    <property type="component" value="Chromosome"/>
</dbReference>
<reference evidence="3 4" key="1">
    <citation type="submission" date="2019-07" db="EMBL/GenBank/DDBJ databases">
        <title>Complete Genome Sequence of drought tolerant Plant Growth-Promoting Rhizobacterium Glutamicibacter halophytocola DR408.</title>
        <authorList>
            <person name="Nishu S.D."/>
            <person name="Lee T.K."/>
        </authorList>
    </citation>
    <scope>NUCLEOTIDE SEQUENCE [LARGE SCALE GENOMIC DNA]</scope>
    <source>
        <strain evidence="3 4">DR408</strain>
    </source>
</reference>
<dbReference type="RefSeq" id="WP_146278048.1">
    <property type="nucleotide sequence ID" value="NZ_CP042260.1"/>
</dbReference>
<feature type="domain" description="Heparan-alpha-glucosaminide N-acetyltransferase catalytic" evidence="2">
    <location>
        <begin position="32"/>
        <end position="253"/>
    </location>
</feature>
<organism evidence="3 4">
    <name type="scientific">Glutamicibacter halophytocola</name>
    <dbReference type="NCBI Taxonomy" id="1933880"/>
    <lineage>
        <taxon>Bacteria</taxon>
        <taxon>Bacillati</taxon>
        <taxon>Actinomycetota</taxon>
        <taxon>Actinomycetes</taxon>
        <taxon>Micrococcales</taxon>
        <taxon>Micrococcaceae</taxon>
        <taxon>Glutamicibacter</taxon>
    </lineage>
</organism>
<feature type="transmembrane region" description="Helical" evidence="1">
    <location>
        <begin position="106"/>
        <end position="124"/>
    </location>
</feature>
<accession>A0ABX5YDS1</accession>
<evidence type="ECO:0000313" key="4">
    <source>
        <dbReference type="Proteomes" id="UP000320717"/>
    </source>
</evidence>
<dbReference type="InterPro" id="IPR012429">
    <property type="entry name" value="HGSNAT_cat"/>
</dbReference>
<feature type="transmembrane region" description="Helical" evidence="1">
    <location>
        <begin position="335"/>
        <end position="356"/>
    </location>
</feature>
<feature type="transmembrane region" description="Helical" evidence="1">
    <location>
        <begin position="207"/>
        <end position="226"/>
    </location>
</feature>
<feature type="transmembrane region" description="Helical" evidence="1">
    <location>
        <begin position="307"/>
        <end position="328"/>
    </location>
</feature>
<protein>
    <submittedName>
        <fullName evidence="3">DUF1624 domain-containing protein</fullName>
    </submittedName>
</protein>
<sequence>MALNLHLRMLQWHPSPLPWCDVSMDISGKPRRILAVDAARLVAIVGMFAAHIFPLYEYRGPDAYSPTFTGAVASGRASVLFMVLAGLSLTLMTASLARRGFSHPKIYSVLALRALIIAVLGMVIGTINEGIAVILVHYGLLFLLLLLVLRLPRATIWVVSVLWLVLTPLIWRPLAAGSLGQSLGHNPSFGDLLSPGSLFQDLTVTGYYPLLVWFGYGLLGVALGHCDLGSKKTAAVLTVSGGAIATISYIAGRVMSLGFTGQISAASGALPSLVSTLITAGRLPGTALDPFLASVEYLWLPTGHSNALLATVHSASCAVAVLGVLLLLVPRLGVLGRVLAGAGRAPLTLYAGHLVLLPLLDDILEPSAIWWILCAATACCGIWLGFTRASGPLELCVRVLSGADGQPTPKAGPGPRF</sequence>
<name>A0ABX5YDS1_9MICC</name>
<proteinExistence type="predicted"/>
<dbReference type="Pfam" id="PF07786">
    <property type="entry name" value="HGSNAT_cat"/>
    <property type="match status" value="1"/>
</dbReference>
<feature type="transmembrane region" description="Helical" evidence="1">
    <location>
        <begin position="233"/>
        <end position="251"/>
    </location>
</feature>
<evidence type="ECO:0000259" key="2">
    <source>
        <dbReference type="Pfam" id="PF07786"/>
    </source>
</evidence>
<gene>
    <name evidence="3" type="ORF">FQA45_16845</name>
</gene>
<keyword evidence="1" id="KW-0812">Transmembrane</keyword>
<keyword evidence="4" id="KW-1185">Reference proteome</keyword>
<feature type="transmembrane region" description="Helical" evidence="1">
    <location>
        <begin position="73"/>
        <end position="94"/>
    </location>
</feature>
<dbReference type="EMBL" id="CP042260">
    <property type="protein sequence ID" value="QDY67831.1"/>
    <property type="molecule type" value="Genomic_DNA"/>
</dbReference>
<evidence type="ECO:0000313" key="3">
    <source>
        <dbReference type="EMBL" id="QDY67831.1"/>
    </source>
</evidence>
<keyword evidence="1" id="KW-0472">Membrane</keyword>
<feature type="transmembrane region" description="Helical" evidence="1">
    <location>
        <begin position="368"/>
        <end position="386"/>
    </location>
</feature>
<feature type="transmembrane region" description="Helical" evidence="1">
    <location>
        <begin position="156"/>
        <end position="174"/>
    </location>
</feature>
<feature type="transmembrane region" description="Helical" evidence="1">
    <location>
        <begin position="130"/>
        <end position="149"/>
    </location>
</feature>
<evidence type="ECO:0000256" key="1">
    <source>
        <dbReference type="SAM" id="Phobius"/>
    </source>
</evidence>
<feature type="transmembrane region" description="Helical" evidence="1">
    <location>
        <begin position="33"/>
        <end position="53"/>
    </location>
</feature>